<dbReference type="Proteomes" id="UP001501035">
    <property type="component" value="Unassembled WGS sequence"/>
</dbReference>
<protein>
    <submittedName>
        <fullName evidence="3">SGNH/GDSL hydrolase family protein</fullName>
    </submittedName>
</protein>
<dbReference type="GO" id="GO:0016787">
    <property type="term" value="F:hydrolase activity"/>
    <property type="evidence" value="ECO:0007669"/>
    <property type="project" value="UniProtKB-KW"/>
</dbReference>
<dbReference type="CDD" id="cd01823">
    <property type="entry name" value="SEST_like"/>
    <property type="match status" value="1"/>
</dbReference>
<dbReference type="SUPFAM" id="SSF52266">
    <property type="entry name" value="SGNH hydrolase"/>
    <property type="match status" value="1"/>
</dbReference>
<dbReference type="Gene3D" id="3.40.50.1110">
    <property type="entry name" value="SGNH hydrolase"/>
    <property type="match status" value="1"/>
</dbReference>
<reference evidence="4" key="1">
    <citation type="journal article" date="2019" name="Int. J. Syst. Evol. Microbiol.">
        <title>The Global Catalogue of Microorganisms (GCM) 10K type strain sequencing project: providing services to taxonomists for standard genome sequencing and annotation.</title>
        <authorList>
            <consortium name="The Broad Institute Genomics Platform"/>
            <consortium name="The Broad Institute Genome Sequencing Center for Infectious Disease"/>
            <person name="Wu L."/>
            <person name="Ma J."/>
        </authorList>
    </citation>
    <scope>NUCLEOTIDE SEQUENCE [LARGE SCALE GENOMIC DNA]</scope>
    <source>
        <strain evidence="4">JCM 14234</strain>
    </source>
</reference>
<dbReference type="PANTHER" id="PTHR37981:SF1">
    <property type="entry name" value="SGNH HYDROLASE-TYPE ESTERASE DOMAIN-CONTAINING PROTEIN"/>
    <property type="match status" value="1"/>
</dbReference>
<keyword evidence="1" id="KW-0732">Signal</keyword>
<evidence type="ECO:0000313" key="3">
    <source>
        <dbReference type="EMBL" id="GAA3049463.1"/>
    </source>
</evidence>
<evidence type="ECO:0000256" key="1">
    <source>
        <dbReference type="SAM" id="SignalP"/>
    </source>
</evidence>
<gene>
    <name evidence="3" type="ORF">GCM10010528_30760</name>
</gene>
<dbReference type="Pfam" id="PF13472">
    <property type="entry name" value="Lipase_GDSL_2"/>
    <property type="match status" value="1"/>
</dbReference>
<keyword evidence="4" id="KW-1185">Reference proteome</keyword>
<dbReference type="PANTHER" id="PTHR37981">
    <property type="entry name" value="LIPASE 2"/>
    <property type="match status" value="1"/>
</dbReference>
<dbReference type="InterPro" id="IPR036514">
    <property type="entry name" value="SGNH_hydro_sf"/>
</dbReference>
<evidence type="ECO:0000313" key="4">
    <source>
        <dbReference type="Proteomes" id="UP001501035"/>
    </source>
</evidence>
<organism evidence="3 4">
    <name type="scientific">Gordonia defluvii</name>
    <dbReference type="NCBI Taxonomy" id="283718"/>
    <lineage>
        <taxon>Bacteria</taxon>
        <taxon>Bacillati</taxon>
        <taxon>Actinomycetota</taxon>
        <taxon>Actinomycetes</taxon>
        <taxon>Mycobacteriales</taxon>
        <taxon>Gordoniaceae</taxon>
        <taxon>Gordonia</taxon>
    </lineage>
</organism>
<name>A0ABP6LPJ7_9ACTN</name>
<sequence length="308" mass="31904">MRPNLERVWIKRVAAAVALCAVAAPMTACGRDGPPIRSAPSASTYPGFHPGVRYAHLGDSFAAGSGIDPIVADSPAMCLRSRLDFGQLVAARHPTGFGESAFADMSCAGAGTADLSAAQYFGVPPQAGVLGPATELVTMMIGGNDGRLFADAVAQCSALAGRDVAGAPCRQAHEAQVDAQIAGTIAPALSGAVALVTRRAPRARVLIVGYPRLLPPRHGCYPTMRIAAGDVDYLNRVQLRLNGAIAGAARAHRATYLDLWSASRGHDACAPPGERWIEPMLGSRIRTTVHSNAAGQRAIAEAVLAALN</sequence>
<dbReference type="InterPro" id="IPR013830">
    <property type="entry name" value="SGNH_hydro"/>
</dbReference>
<feature type="domain" description="SGNH hydrolase-type esterase" evidence="2">
    <location>
        <begin position="57"/>
        <end position="298"/>
    </location>
</feature>
<comment type="caution">
    <text evidence="3">The sequence shown here is derived from an EMBL/GenBank/DDBJ whole genome shotgun (WGS) entry which is preliminary data.</text>
</comment>
<feature type="chain" id="PRO_5045864031" evidence="1">
    <location>
        <begin position="31"/>
        <end position="308"/>
    </location>
</feature>
<keyword evidence="3" id="KW-0378">Hydrolase</keyword>
<accession>A0ABP6LPJ7</accession>
<feature type="signal peptide" evidence="1">
    <location>
        <begin position="1"/>
        <end position="30"/>
    </location>
</feature>
<dbReference type="InterPro" id="IPR037460">
    <property type="entry name" value="SEST-like"/>
</dbReference>
<dbReference type="EMBL" id="BAAAVS010000060">
    <property type="protein sequence ID" value="GAA3049463.1"/>
    <property type="molecule type" value="Genomic_DNA"/>
</dbReference>
<proteinExistence type="predicted"/>
<evidence type="ECO:0000259" key="2">
    <source>
        <dbReference type="Pfam" id="PF13472"/>
    </source>
</evidence>